<dbReference type="AlphaFoldDB" id="A0A644TZR7"/>
<dbReference type="Pfam" id="PF13588">
    <property type="entry name" value="HSDR_N_2"/>
    <property type="match status" value="1"/>
</dbReference>
<name>A0A644TZR7_9ZZZZ</name>
<accession>A0A644TZR7</accession>
<dbReference type="InterPro" id="IPR029464">
    <property type="entry name" value="HSDR_N"/>
</dbReference>
<gene>
    <name evidence="2" type="ORF">SDC9_18258</name>
</gene>
<evidence type="ECO:0000259" key="1">
    <source>
        <dbReference type="Pfam" id="PF13588"/>
    </source>
</evidence>
<organism evidence="2">
    <name type="scientific">bioreactor metagenome</name>
    <dbReference type="NCBI Taxonomy" id="1076179"/>
    <lineage>
        <taxon>unclassified sequences</taxon>
        <taxon>metagenomes</taxon>
        <taxon>ecological metagenomes</taxon>
    </lineage>
</organism>
<proteinExistence type="predicted"/>
<comment type="caution">
    <text evidence="2">The sequence shown here is derived from an EMBL/GenBank/DDBJ whole genome shotgun (WGS) entry which is preliminary data.</text>
</comment>
<reference evidence="2" key="1">
    <citation type="submission" date="2019-08" db="EMBL/GenBank/DDBJ databases">
        <authorList>
            <person name="Kucharzyk K."/>
            <person name="Murdoch R.W."/>
            <person name="Higgins S."/>
            <person name="Loffler F."/>
        </authorList>
    </citation>
    <scope>NUCLEOTIDE SEQUENCE</scope>
</reference>
<feature type="domain" description="Type I restriction enzyme R protein N-terminal" evidence="1">
    <location>
        <begin position="45"/>
        <end position="154"/>
    </location>
</feature>
<evidence type="ECO:0000313" key="2">
    <source>
        <dbReference type="EMBL" id="MPL72473.1"/>
    </source>
</evidence>
<sequence length="160" mass="18146">MYELIKIVKKGIMGKFYIFVPVSSNLIMRATFFDPVRKKRVVLTPEEDVRQQLIRMLSEHKGYPVSLMSCEFSISLNGNKYRGDLVIHGRDGTPLLLAECKAPSVKIGKDVFDQILTYNSSLGVKHILLTNGPETYFASLNEASGKYEYKTEIPCYNELS</sequence>
<protein>
    <recommendedName>
        <fullName evidence="1">Type I restriction enzyme R protein N-terminal domain-containing protein</fullName>
    </recommendedName>
</protein>
<dbReference type="EMBL" id="VSSQ01000066">
    <property type="protein sequence ID" value="MPL72473.1"/>
    <property type="molecule type" value="Genomic_DNA"/>
</dbReference>